<name>A0A9N8WN39_9GLOM</name>
<dbReference type="Pfam" id="PF07569">
    <property type="entry name" value="Hira"/>
    <property type="match status" value="1"/>
</dbReference>
<keyword evidence="4 10" id="KW-0677">Repeat</keyword>
<keyword evidence="10" id="KW-0678">Repressor</keyword>
<keyword evidence="7 10" id="KW-0804">Transcription</keyword>
<dbReference type="PROSITE" id="PS00678">
    <property type="entry name" value="WD_REPEATS_1"/>
    <property type="match status" value="1"/>
</dbReference>
<feature type="domain" description="CAF1B/HIR1 beta-propeller" evidence="13">
    <location>
        <begin position="29"/>
        <end position="372"/>
    </location>
</feature>
<dbReference type="InterPro" id="IPR031120">
    <property type="entry name" value="HIR1-like"/>
</dbReference>
<comment type="function">
    <text evidence="10">Required for replication-independent chromatin assembly and for the periodic repression of histone gene transcription during the cell cycle.</text>
</comment>
<evidence type="ECO:0000313" key="14">
    <source>
        <dbReference type="EMBL" id="CAG8489009.1"/>
    </source>
</evidence>
<evidence type="ECO:0000256" key="6">
    <source>
        <dbReference type="ARBA" id="ARBA00023015"/>
    </source>
</evidence>
<reference evidence="14" key="1">
    <citation type="submission" date="2021-06" db="EMBL/GenBank/DDBJ databases">
        <authorList>
            <person name="Kallberg Y."/>
            <person name="Tangrot J."/>
            <person name="Rosling A."/>
        </authorList>
    </citation>
    <scope>NUCLEOTIDE SEQUENCE</scope>
    <source>
        <strain evidence="14">MT106</strain>
    </source>
</reference>
<feature type="compositionally biased region" description="Low complexity" evidence="11">
    <location>
        <begin position="484"/>
        <end position="493"/>
    </location>
</feature>
<dbReference type="InterPro" id="IPR036322">
    <property type="entry name" value="WD40_repeat_dom_sf"/>
</dbReference>
<dbReference type="AlphaFoldDB" id="A0A9N8WN39"/>
<feature type="region of interest" description="Disordered" evidence="11">
    <location>
        <begin position="484"/>
        <end position="551"/>
    </location>
</feature>
<evidence type="ECO:0000259" key="13">
    <source>
        <dbReference type="Pfam" id="PF24105"/>
    </source>
</evidence>
<dbReference type="GO" id="GO:0031491">
    <property type="term" value="F:nucleosome binding"/>
    <property type="evidence" value="ECO:0007669"/>
    <property type="project" value="TreeGrafter"/>
</dbReference>
<keyword evidence="6 10" id="KW-0805">Transcription regulation</keyword>
<dbReference type="Proteomes" id="UP000789831">
    <property type="component" value="Unassembled WGS sequence"/>
</dbReference>
<evidence type="ECO:0000256" key="7">
    <source>
        <dbReference type="ARBA" id="ARBA00023163"/>
    </source>
</evidence>
<dbReference type="GO" id="GO:0006355">
    <property type="term" value="P:regulation of DNA-templated transcription"/>
    <property type="evidence" value="ECO:0007669"/>
    <property type="project" value="InterPro"/>
</dbReference>
<dbReference type="GO" id="GO:0000417">
    <property type="term" value="C:HIR complex"/>
    <property type="evidence" value="ECO:0007669"/>
    <property type="project" value="TreeGrafter"/>
</dbReference>
<comment type="similarity">
    <text evidence="2 10">Belongs to the WD repeat HIR1 family.</text>
</comment>
<dbReference type="PANTHER" id="PTHR13831:SF0">
    <property type="entry name" value="PROTEIN HIRA"/>
    <property type="match status" value="1"/>
</dbReference>
<dbReference type="GO" id="GO:0006338">
    <property type="term" value="P:chromatin remodeling"/>
    <property type="evidence" value="ECO:0007669"/>
    <property type="project" value="InterPro"/>
</dbReference>
<keyword evidence="8 10" id="KW-0539">Nucleus</keyword>
<feature type="compositionally biased region" description="Low complexity" evidence="11">
    <location>
        <begin position="595"/>
        <end position="611"/>
    </location>
</feature>
<dbReference type="PROSITE" id="PS50294">
    <property type="entry name" value="WD_REPEATS_REGION"/>
    <property type="match status" value="4"/>
</dbReference>
<dbReference type="CDD" id="cd00200">
    <property type="entry name" value="WD40"/>
    <property type="match status" value="1"/>
</dbReference>
<dbReference type="InterPro" id="IPR011494">
    <property type="entry name" value="HIRA-like_C"/>
</dbReference>
<dbReference type="Pfam" id="PF24105">
    <property type="entry name" value="Beta-prop_CAF1B_HIR1"/>
    <property type="match status" value="1"/>
</dbReference>
<dbReference type="GO" id="GO:0000785">
    <property type="term" value="C:chromatin"/>
    <property type="evidence" value="ECO:0007669"/>
    <property type="project" value="TreeGrafter"/>
</dbReference>
<feature type="region of interest" description="Disordered" evidence="11">
    <location>
        <begin position="590"/>
        <end position="625"/>
    </location>
</feature>
<evidence type="ECO:0000256" key="2">
    <source>
        <dbReference type="ARBA" id="ARBA00007306"/>
    </source>
</evidence>
<feature type="repeat" description="WD" evidence="9">
    <location>
        <begin position="181"/>
        <end position="222"/>
    </location>
</feature>
<dbReference type="InterPro" id="IPR055410">
    <property type="entry name" value="Beta-prop_CAF1B_HIR1"/>
</dbReference>
<keyword evidence="15" id="KW-1185">Reference proteome</keyword>
<feature type="repeat" description="WD" evidence="9">
    <location>
        <begin position="26"/>
        <end position="58"/>
    </location>
</feature>
<dbReference type="SUPFAM" id="SSF50978">
    <property type="entry name" value="WD40 repeat-like"/>
    <property type="match status" value="2"/>
</dbReference>
<dbReference type="GO" id="GO:0006351">
    <property type="term" value="P:DNA-templated transcription"/>
    <property type="evidence" value="ECO:0007669"/>
    <property type="project" value="InterPro"/>
</dbReference>
<accession>A0A9N8WN39</accession>
<evidence type="ECO:0000259" key="12">
    <source>
        <dbReference type="Pfam" id="PF07569"/>
    </source>
</evidence>
<dbReference type="GO" id="GO:0005634">
    <property type="term" value="C:nucleus"/>
    <property type="evidence" value="ECO:0007669"/>
    <property type="project" value="UniProtKB-SubCell"/>
</dbReference>
<sequence length="1007" mass="110878">MRGRVSRACLLLTRPLKSNYLFFKDEKKNKTCIFSVNVHPDGSRVATGGLDGKIKIWSTAALYDESKENNGSVTGLLCTMGLHTGPVLCVRWSQIEGRHLASGSDDKIVLIWELDSGYGGKVFGSDEQNVENWKISKRLTGHESDVVDIAWSSDNTYLASCGLDNLVFIWDGQTFEKLKKIDDHKGFVKGVAWDPIGKYLATESDDKTMRIWRTSDWEPEHVVKAPFTSSPTTTFFRRLCWSPDGTHLSAANGSLDAIAVAPILVREEWKADISLVGHNAPIGVVQFNPVLFVIPDLDAADRNAGSLGSIIAVGSQDYSISIWATKRSRPITVSQRMFRQSVMDLSWAPNGKDLFACSYDGSVAILRFQDSEFGIRSKIEDKEKIMAKYGYKRKEPISLENTSQIALEEERAVINKNIKSKRIHDIMQGESTSSFSTTNNYNNGATSSNGHEVIVINDSSETPPSPTDHVAVLIPPLDMKSTSAISSSSITSSNHIHNDSGMDGVEQTSAPPIPPAFASSSSSSQIPTENKLHTSSSLSSSSNGPSSFITRPLLQSSQNHSVINGHSIHFDPPSSILPSGGVPALLVGNKRKESPSLPEPSSLTTVSTSETDGVPSKKHHSITTGKSKIDNTATTSMDIHFDSRVINSAYSAYISPMITMSQVRLAQPKVLNSLRKDIVGFSNRRLECQNYVDKRPSKLICSEADNILWIDFIPSKVLLLVGYTRFSAAACDDGSLYVYSAAGKRLLPPIVLETPASFLSGLDSYLLCLSQAGLLNVWDLTRRTAIISSVSIAPILQAATLSNTNFNQQTIVSTTLRPNGIPMLKTTSGDVWIFHLEMRNWMRVYDPRYTSLRTQLNGSELSTVLSILEGNSVEPDVDKQAIMEHLNPVSNANKEILHKEALHEASQSFGQIENELISAEILNSRTEFRRNLALYAQQLADTGSIAKAEELCEELWVSDTKEGDSSSYEPMSNHKLLREILPILASNRSFQRVLSEYESRLRDQMEE</sequence>
<gene>
    <name evidence="14" type="ORF">AGERDE_LOCUS3649</name>
</gene>
<evidence type="ECO:0000256" key="5">
    <source>
        <dbReference type="ARBA" id="ARBA00022853"/>
    </source>
</evidence>
<feature type="domain" description="Protein HIRA-like C-terminal" evidence="12">
    <location>
        <begin position="743"/>
        <end position="955"/>
    </location>
</feature>
<dbReference type="InterPro" id="IPR001680">
    <property type="entry name" value="WD40_rpt"/>
</dbReference>
<dbReference type="InterPro" id="IPR019775">
    <property type="entry name" value="WD40_repeat_CS"/>
</dbReference>
<dbReference type="OrthoDB" id="1741719at2759"/>
<protein>
    <recommendedName>
        <fullName evidence="10">Protein HIR</fullName>
    </recommendedName>
</protein>
<dbReference type="InterPro" id="IPR015943">
    <property type="entry name" value="WD40/YVTN_repeat-like_dom_sf"/>
</dbReference>
<keyword evidence="5 10" id="KW-0156">Chromatin regulator</keyword>
<evidence type="ECO:0000256" key="10">
    <source>
        <dbReference type="RuleBase" id="RU364014"/>
    </source>
</evidence>
<comment type="subcellular location">
    <subcellularLocation>
        <location evidence="1 10">Nucleus</location>
    </subcellularLocation>
</comment>
<evidence type="ECO:0000256" key="4">
    <source>
        <dbReference type="ARBA" id="ARBA00022737"/>
    </source>
</evidence>
<proteinExistence type="inferred from homology"/>
<evidence type="ECO:0000256" key="11">
    <source>
        <dbReference type="SAM" id="MobiDB-lite"/>
    </source>
</evidence>
<evidence type="ECO:0000256" key="3">
    <source>
        <dbReference type="ARBA" id="ARBA00022574"/>
    </source>
</evidence>
<comment type="caution">
    <text evidence="14">The sequence shown here is derived from an EMBL/GenBank/DDBJ whole genome shotgun (WGS) entry which is preliminary data.</text>
</comment>
<evidence type="ECO:0000256" key="8">
    <source>
        <dbReference type="ARBA" id="ARBA00023242"/>
    </source>
</evidence>
<feature type="repeat" description="WD" evidence="9">
    <location>
        <begin position="139"/>
        <end position="180"/>
    </location>
</feature>
<evidence type="ECO:0000256" key="9">
    <source>
        <dbReference type="PROSITE-ProRule" id="PRU00221"/>
    </source>
</evidence>
<dbReference type="PROSITE" id="PS50082">
    <property type="entry name" value="WD_REPEATS_2"/>
    <property type="match status" value="4"/>
</dbReference>
<feature type="compositionally biased region" description="Low complexity" evidence="11">
    <location>
        <begin position="535"/>
        <end position="547"/>
    </location>
</feature>
<dbReference type="PANTHER" id="PTHR13831">
    <property type="entry name" value="MEMBER OF THE HIR1 FAMILY OF WD-REPEAT PROTEINS"/>
    <property type="match status" value="1"/>
</dbReference>
<evidence type="ECO:0000313" key="15">
    <source>
        <dbReference type="Proteomes" id="UP000789831"/>
    </source>
</evidence>
<dbReference type="EMBL" id="CAJVPL010000371">
    <property type="protein sequence ID" value="CAG8489009.1"/>
    <property type="molecule type" value="Genomic_DNA"/>
</dbReference>
<dbReference type="SMART" id="SM00320">
    <property type="entry name" value="WD40"/>
    <property type="match status" value="6"/>
</dbReference>
<dbReference type="Gene3D" id="2.130.10.10">
    <property type="entry name" value="YVTN repeat-like/Quinoprotein amine dehydrogenase"/>
    <property type="match status" value="2"/>
</dbReference>
<feature type="repeat" description="WD" evidence="9">
    <location>
        <begin position="80"/>
        <end position="117"/>
    </location>
</feature>
<evidence type="ECO:0000256" key="1">
    <source>
        <dbReference type="ARBA" id="ARBA00004123"/>
    </source>
</evidence>
<keyword evidence="3 9" id="KW-0853">WD repeat</keyword>
<organism evidence="14 15">
    <name type="scientific">Ambispora gerdemannii</name>
    <dbReference type="NCBI Taxonomy" id="144530"/>
    <lineage>
        <taxon>Eukaryota</taxon>
        <taxon>Fungi</taxon>
        <taxon>Fungi incertae sedis</taxon>
        <taxon>Mucoromycota</taxon>
        <taxon>Glomeromycotina</taxon>
        <taxon>Glomeromycetes</taxon>
        <taxon>Archaeosporales</taxon>
        <taxon>Ambisporaceae</taxon>
        <taxon>Ambispora</taxon>
    </lineage>
</organism>